<evidence type="ECO:0000313" key="3">
    <source>
        <dbReference type="Proteomes" id="UP000615446"/>
    </source>
</evidence>
<accession>A0A8H3QWL9</accession>
<dbReference type="Proteomes" id="UP000615446">
    <property type="component" value="Unassembled WGS sequence"/>
</dbReference>
<organism evidence="2 3">
    <name type="scientific">Rhizophagus clarus</name>
    <dbReference type="NCBI Taxonomy" id="94130"/>
    <lineage>
        <taxon>Eukaryota</taxon>
        <taxon>Fungi</taxon>
        <taxon>Fungi incertae sedis</taxon>
        <taxon>Mucoromycota</taxon>
        <taxon>Glomeromycotina</taxon>
        <taxon>Glomeromycetes</taxon>
        <taxon>Glomerales</taxon>
        <taxon>Glomeraceae</taxon>
        <taxon>Rhizophagus</taxon>
    </lineage>
</organism>
<dbReference type="AlphaFoldDB" id="A0A8H3QWL9"/>
<evidence type="ECO:0000313" key="2">
    <source>
        <dbReference type="EMBL" id="GES94671.1"/>
    </source>
</evidence>
<proteinExistence type="predicted"/>
<feature type="region of interest" description="Disordered" evidence="1">
    <location>
        <begin position="42"/>
        <end position="63"/>
    </location>
</feature>
<reference evidence="2" key="1">
    <citation type="submission" date="2019-10" db="EMBL/GenBank/DDBJ databases">
        <title>Conservation and host-specific expression of non-tandemly repeated heterogenous ribosome RNA gene in arbuscular mycorrhizal fungi.</title>
        <authorList>
            <person name="Maeda T."/>
            <person name="Kobayashi Y."/>
            <person name="Nakagawa T."/>
            <person name="Ezawa T."/>
            <person name="Yamaguchi K."/>
            <person name="Bino T."/>
            <person name="Nishimoto Y."/>
            <person name="Shigenobu S."/>
            <person name="Kawaguchi M."/>
        </authorList>
    </citation>
    <scope>NUCLEOTIDE SEQUENCE</scope>
    <source>
        <strain evidence="2">HR1</strain>
    </source>
</reference>
<dbReference type="EMBL" id="BLAL01000238">
    <property type="protein sequence ID" value="GES94671.1"/>
    <property type="molecule type" value="Genomic_DNA"/>
</dbReference>
<comment type="caution">
    <text evidence="2">The sequence shown here is derived from an EMBL/GenBank/DDBJ whole genome shotgun (WGS) entry which is preliminary data.</text>
</comment>
<name>A0A8H3QWL9_9GLOM</name>
<gene>
    <name evidence="2" type="ORF">RCL2_002138600</name>
</gene>
<evidence type="ECO:0000256" key="1">
    <source>
        <dbReference type="SAM" id="MobiDB-lite"/>
    </source>
</evidence>
<sequence length="114" mass="13197">MEINIAFSIENKKLERRIKENKGNNAKDAHLSKKVKSIIKGKKVISNNEDDDDKEEPINEKSARSYVDQLNIIYDTEYSERTTEKDNDIEDEELNVIIDSMEIVEVRSKSGSFM</sequence>
<protein>
    <submittedName>
        <fullName evidence="2">Uncharacterized protein</fullName>
    </submittedName>
</protein>